<evidence type="ECO:0000259" key="2">
    <source>
        <dbReference type="Pfam" id="PF23572"/>
    </source>
</evidence>
<protein>
    <submittedName>
        <fullName evidence="3">GH3 auxin-responsive promoter family protein</fullName>
    </submittedName>
</protein>
<organism evidence="3 4">
    <name type="scientific">Candidatus Pullibacteroides excrementavium</name>
    <dbReference type="NCBI Taxonomy" id="2840905"/>
    <lineage>
        <taxon>Bacteria</taxon>
        <taxon>Pseudomonadati</taxon>
        <taxon>Bacteroidota</taxon>
        <taxon>Bacteroidia</taxon>
        <taxon>Bacteroidales</taxon>
        <taxon>Candidatus Pullibacteroides</taxon>
    </lineage>
</organism>
<feature type="domain" description="GH3 middle" evidence="1">
    <location>
        <begin position="294"/>
        <end position="363"/>
    </location>
</feature>
<dbReference type="PANTHER" id="PTHR31901:SF9">
    <property type="entry name" value="GH3 DOMAIN-CONTAINING PROTEIN"/>
    <property type="match status" value="1"/>
</dbReference>
<dbReference type="InterPro" id="IPR004993">
    <property type="entry name" value="GH3"/>
</dbReference>
<dbReference type="AlphaFoldDB" id="A0A9D9DSS1"/>
<dbReference type="Gene3D" id="3.40.50.12780">
    <property type="entry name" value="N-terminal domain of ligase-like"/>
    <property type="match status" value="1"/>
</dbReference>
<dbReference type="GO" id="GO:0005737">
    <property type="term" value="C:cytoplasm"/>
    <property type="evidence" value="ECO:0007669"/>
    <property type="project" value="TreeGrafter"/>
</dbReference>
<dbReference type="InterPro" id="IPR042099">
    <property type="entry name" value="ANL_N_sf"/>
</dbReference>
<dbReference type="PANTHER" id="PTHR31901">
    <property type="entry name" value="GH3 DOMAIN-CONTAINING PROTEIN"/>
    <property type="match status" value="1"/>
</dbReference>
<gene>
    <name evidence="3" type="ORF">IAB08_06885</name>
</gene>
<dbReference type="GO" id="GO:0016881">
    <property type="term" value="F:acid-amino acid ligase activity"/>
    <property type="evidence" value="ECO:0007669"/>
    <property type="project" value="TreeGrafter"/>
</dbReference>
<name>A0A9D9DSS1_9BACT</name>
<accession>A0A9D9DSS1</accession>
<reference evidence="3" key="1">
    <citation type="submission" date="2020-10" db="EMBL/GenBank/DDBJ databases">
        <authorList>
            <person name="Gilroy R."/>
        </authorList>
    </citation>
    <scope>NUCLEOTIDE SEQUENCE</scope>
    <source>
        <strain evidence="3">2889</strain>
    </source>
</reference>
<comment type="caution">
    <text evidence="3">The sequence shown here is derived from an EMBL/GenBank/DDBJ whole genome shotgun (WGS) entry which is preliminary data.</text>
</comment>
<evidence type="ECO:0000313" key="3">
    <source>
        <dbReference type="EMBL" id="MBO8433001.1"/>
    </source>
</evidence>
<dbReference type="InterPro" id="IPR055378">
    <property type="entry name" value="GH3_C"/>
</dbReference>
<dbReference type="EMBL" id="JADIMZ010000101">
    <property type="protein sequence ID" value="MBO8433001.1"/>
    <property type="molecule type" value="Genomic_DNA"/>
</dbReference>
<dbReference type="Pfam" id="PF03321">
    <property type="entry name" value="GH3"/>
    <property type="match status" value="1"/>
</dbReference>
<dbReference type="Pfam" id="PF23572">
    <property type="entry name" value="GH3_C"/>
    <property type="match status" value="1"/>
</dbReference>
<dbReference type="Pfam" id="PF23571">
    <property type="entry name" value="GH3_M"/>
    <property type="match status" value="1"/>
</dbReference>
<dbReference type="Proteomes" id="UP000823612">
    <property type="component" value="Unassembled WGS sequence"/>
</dbReference>
<sequence length="505" mass="58348">MSFINSVYTSFMKKRLEAIDSYARNAEEIQHRQWEYLVRKGASTEYGRKYRFADIRNEKQYREQVPVITYPILQKYVERLMKGENRLLWPERIQWFSKSSGTTGAKSKYIPVSKEALASCHYKGGKDMYALYMRSHPESGVFAGKTVSMGGSLRAWPENPRIHCGDVSAILTQYLPFWAESRRIPKRDIAMMENWEQKLPKMAEATLKQDVRSLMGVPSWILLFLEKVLEMTGKQSLHEIWPHLELLIHGGVSFTPYRKQYESLLGPSAHYLETYNASEGFFGMQDRENEDMLLMLDYGIYYEFLPMEEWDKEKPQAIGIADLETGRNYALVISTNAGLWRYLIGDTLVFTSLNPLRFRISGRTRHFINTFGEELMVDNADKALSIACTRTGAEINDYTAAPVFLDSTHQARHQWLIEFKKEPDDPASFAEILDSSLKNLNSDYEAKRSDDLLLKQPEIIPLPQGTFYKWLKGKGKLGGQNKVPRLSNSREYADEILKILKEEQA</sequence>
<evidence type="ECO:0000313" key="4">
    <source>
        <dbReference type="Proteomes" id="UP000823612"/>
    </source>
</evidence>
<reference evidence="3" key="2">
    <citation type="journal article" date="2021" name="PeerJ">
        <title>Extensive microbial diversity within the chicken gut microbiome revealed by metagenomics and culture.</title>
        <authorList>
            <person name="Gilroy R."/>
            <person name="Ravi A."/>
            <person name="Getino M."/>
            <person name="Pursley I."/>
            <person name="Horton D.L."/>
            <person name="Alikhan N.F."/>
            <person name="Baker D."/>
            <person name="Gharbi K."/>
            <person name="Hall N."/>
            <person name="Watson M."/>
            <person name="Adriaenssens E.M."/>
            <person name="Foster-Nyarko E."/>
            <person name="Jarju S."/>
            <person name="Secka A."/>
            <person name="Antonio M."/>
            <person name="Oren A."/>
            <person name="Chaudhuri R.R."/>
            <person name="La Ragione R."/>
            <person name="Hildebrand F."/>
            <person name="Pallen M.J."/>
        </authorList>
    </citation>
    <scope>NUCLEOTIDE SEQUENCE</scope>
    <source>
        <strain evidence="3">2889</strain>
    </source>
</reference>
<feature type="domain" description="GH3 C-terminal" evidence="2">
    <location>
        <begin position="379"/>
        <end position="491"/>
    </location>
</feature>
<proteinExistence type="predicted"/>
<dbReference type="InterPro" id="IPR055377">
    <property type="entry name" value="GH3_M"/>
</dbReference>
<evidence type="ECO:0000259" key="1">
    <source>
        <dbReference type="Pfam" id="PF23571"/>
    </source>
</evidence>